<name>A0A926DST3_9FIRM</name>
<dbReference type="AlphaFoldDB" id="A0A926DST3"/>
<evidence type="ECO:0000259" key="2">
    <source>
        <dbReference type="Pfam" id="PF07670"/>
    </source>
</evidence>
<feature type="transmembrane region" description="Helical" evidence="1">
    <location>
        <begin position="131"/>
        <end position="153"/>
    </location>
</feature>
<gene>
    <name evidence="3" type="ORF">H8730_13865</name>
</gene>
<keyword evidence="1" id="KW-0472">Membrane</keyword>
<sequence length="192" mass="20563">MLNKIWSGMILLSVIVAAFTGNIGEVGTAAITSSKEAITLGLTLLGVISLWTGLMRIGEDAGMMDGLAKKMKPLLRWLFPDVPDDHPAQKHIATNFIANLLGLGWAATPPGLEAMKSLQTLNPDKQRASKAMCTFMIVNMSSLQLIPINMLAYRAQYGSANPSEIVGPAILATLISTLVGVAFAKIMERVVR</sequence>
<dbReference type="Pfam" id="PF07670">
    <property type="entry name" value="Gate"/>
    <property type="match status" value="1"/>
</dbReference>
<keyword evidence="1" id="KW-0812">Transmembrane</keyword>
<proteinExistence type="predicted"/>
<dbReference type="Proteomes" id="UP000657006">
    <property type="component" value="Unassembled WGS sequence"/>
</dbReference>
<evidence type="ECO:0000313" key="4">
    <source>
        <dbReference type="Proteomes" id="UP000657006"/>
    </source>
</evidence>
<organism evidence="3 4">
    <name type="scientific">Bianquea renquensis</name>
    <dbReference type="NCBI Taxonomy" id="2763661"/>
    <lineage>
        <taxon>Bacteria</taxon>
        <taxon>Bacillati</taxon>
        <taxon>Bacillota</taxon>
        <taxon>Clostridia</taxon>
        <taxon>Eubacteriales</taxon>
        <taxon>Bianqueaceae</taxon>
        <taxon>Bianquea</taxon>
    </lineage>
</organism>
<dbReference type="InterPro" id="IPR011642">
    <property type="entry name" value="Gate_dom"/>
</dbReference>
<evidence type="ECO:0000256" key="1">
    <source>
        <dbReference type="SAM" id="Phobius"/>
    </source>
</evidence>
<feature type="domain" description="Nucleoside transporter/FeoB GTPase Gate" evidence="2">
    <location>
        <begin position="42"/>
        <end position="148"/>
    </location>
</feature>
<reference evidence="3" key="1">
    <citation type="submission" date="2020-08" db="EMBL/GenBank/DDBJ databases">
        <title>Genome public.</title>
        <authorList>
            <person name="Liu C."/>
            <person name="Sun Q."/>
        </authorList>
    </citation>
    <scope>NUCLEOTIDE SEQUENCE</scope>
    <source>
        <strain evidence="3">NSJ-32</strain>
    </source>
</reference>
<feature type="transmembrane region" description="Helical" evidence="1">
    <location>
        <begin position="165"/>
        <end position="184"/>
    </location>
</feature>
<keyword evidence="1" id="KW-1133">Transmembrane helix</keyword>
<feature type="transmembrane region" description="Helical" evidence="1">
    <location>
        <begin position="38"/>
        <end position="57"/>
    </location>
</feature>
<keyword evidence="4" id="KW-1185">Reference proteome</keyword>
<accession>A0A926DST3</accession>
<evidence type="ECO:0000313" key="3">
    <source>
        <dbReference type="EMBL" id="MBC8544630.1"/>
    </source>
</evidence>
<dbReference type="EMBL" id="JACRSQ010000026">
    <property type="protein sequence ID" value="MBC8544630.1"/>
    <property type="molecule type" value="Genomic_DNA"/>
</dbReference>
<protein>
    <submittedName>
        <fullName evidence="3">Nucleoside recognition protein</fullName>
    </submittedName>
</protein>
<comment type="caution">
    <text evidence="3">The sequence shown here is derived from an EMBL/GenBank/DDBJ whole genome shotgun (WGS) entry which is preliminary data.</text>
</comment>
<dbReference type="RefSeq" id="WP_177717141.1">
    <property type="nucleotide sequence ID" value="NZ_JACRSQ010000026.1"/>
</dbReference>